<name>A0AAV5L6X5_9ROSI</name>
<keyword evidence="2" id="KW-1185">Reference proteome</keyword>
<dbReference type="EMBL" id="BPVZ01000097">
    <property type="protein sequence ID" value="GKV32834.1"/>
    <property type="molecule type" value="Genomic_DNA"/>
</dbReference>
<dbReference type="AlphaFoldDB" id="A0AAV5L6X5"/>
<evidence type="ECO:0000313" key="1">
    <source>
        <dbReference type="EMBL" id="GKV32834.1"/>
    </source>
</evidence>
<proteinExistence type="predicted"/>
<evidence type="ECO:0000313" key="2">
    <source>
        <dbReference type="Proteomes" id="UP001054252"/>
    </source>
</evidence>
<organism evidence="1 2">
    <name type="scientific">Rubroshorea leprosula</name>
    <dbReference type="NCBI Taxonomy" id="152421"/>
    <lineage>
        <taxon>Eukaryota</taxon>
        <taxon>Viridiplantae</taxon>
        <taxon>Streptophyta</taxon>
        <taxon>Embryophyta</taxon>
        <taxon>Tracheophyta</taxon>
        <taxon>Spermatophyta</taxon>
        <taxon>Magnoliopsida</taxon>
        <taxon>eudicotyledons</taxon>
        <taxon>Gunneridae</taxon>
        <taxon>Pentapetalae</taxon>
        <taxon>rosids</taxon>
        <taxon>malvids</taxon>
        <taxon>Malvales</taxon>
        <taxon>Dipterocarpaceae</taxon>
        <taxon>Rubroshorea</taxon>
    </lineage>
</organism>
<gene>
    <name evidence="1" type="ORF">SLEP1_g41403</name>
</gene>
<sequence>MAVEFPAELTEKEENVDRELCEMSKHQGRKTRGTGLHVQFFKLVGQRRRR</sequence>
<dbReference type="Proteomes" id="UP001054252">
    <property type="component" value="Unassembled WGS sequence"/>
</dbReference>
<comment type="caution">
    <text evidence="1">The sequence shown here is derived from an EMBL/GenBank/DDBJ whole genome shotgun (WGS) entry which is preliminary data.</text>
</comment>
<reference evidence="1 2" key="1">
    <citation type="journal article" date="2021" name="Commun. Biol.">
        <title>The genome of Shorea leprosula (Dipterocarpaceae) highlights the ecological relevance of drought in aseasonal tropical rainforests.</title>
        <authorList>
            <person name="Ng K.K.S."/>
            <person name="Kobayashi M.J."/>
            <person name="Fawcett J.A."/>
            <person name="Hatakeyama M."/>
            <person name="Paape T."/>
            <person name="Ng C.H."/>
            <person name="Ang C.C."/>
            <person name="Tnah L.H."/>
            <person name="Lee C.T."/>
            <person name="Nishiyama T."/>
            <person name="Sese J."/>
            <person name="O'Brien M.J."/>
            <person name="Copetti D."/>
            <person name="Mohd Noor M.I."/>
            <person name="Ong R.C."/>
            <person name="Putra M."/>
            <person name="Sireger I.Z."/>
            <person name="Indrioko S."/>
            <person name="Kosugi Y."/>
            <person name="Izuno A."/>
            <person name="Isagi Y."/>
            <person name="Lee S.L."/>
            <person name="Shimizu K.K."/>
        </authorList>
    </citation>
    <scope>NUCLEOTIDE SEQUENCE [LARGE SCALE GENOMIC DNA]</scope>
    <source>
        <strain evidence="1">214</strain>
    </source>
</reference>
<protein>
    <submittedName>
        <fullName evidence="1">Uncharacterized protein</fullName>
    </submittedName>
</protein>
<accession>A0AAV5L6X5</accession>